<evidence type="ECO:0000256" key="10">
    <source>
        <dbReference type="ARBA" id="ARBA00047445"/>
    </source>
</evidence>
<dbReference type="EMBL" id="LCMI01000006">
    <property type="protein sequence ID" value="KKU33124.1"/>
    <property type="molecule type" value="Genomic_DNA"/>
</dbReference>
<evidence type="ECO:0000313" key="15">
    <source>
        <dbReference type="EMBL" id="KKU33124.1"/>
    </source>
</evidence>
<evidence type="ECO:0000256" key="6">
    <source>
        <dbReference type="ARBA" id="ARBA00022642"/>
    </source>
</evidence>
<dbReference type="InterPro" id="IPR004393">
    <property type="entry name" value="NadC"/>
</dbReference>
<feature type="domain" description="Quinolinate phosphoribosyl transferase C-terminal" evidence="13">
    <location>
        <begin position="108"/>
        <end position="279"/>
    </location>
</feature>
<dbReference type="CDD" id="cd01572">
    <property type="entry name" value="QPRTase"/>
    <property type="match status" value="1"/>
</dbReference>
<evidence type="ECO:0000256" key="12">
    <source>
        <dbReference type="PIRNR" id="PIRNR006250"/>
    </source>
</evidence>
<dbReference type="GO" id="GO:0005737">
    <property type="term" value="C:cytoplasm"/>
    <property type="evidence" value="ECO:0007669"/>
    <property type="project" value="TreeGrafter"/>
</dbReference>
<proteinExistence type="inferred from homology"/>
<evidence type="ECO:0000256" key="5">
    <source>
        <dbReference type="ARBA" id="ARBA00011944"/>
    </source>
</evidence>
<dbReference type="UniPathway" id="UPA00253">
    <property type="reaction ID" value="UER00331"/>
</dbReference>
<evidence type="ECO:0000256" key="8">
    <source>
        <dbReference type="ARBA" id="ARBA00022679"/>
    </source>
</evidence>
<evidence type="ECO:0000313" key="16">
    <source>
        <dbReference type="Proteomes" id="UP000034794"/>
    </source>
</evidence>
<organism evidence="15 16">
    <name type="scientific">Candidatus Collierbacteria bacterium GW2011_GWA2_46_26</name>
    <dbReference type="NCBI Taxonomy" id="1618381"/>
    <lineage>
        <taxon>Bacteria</taxon>
        <taxon>Candidatus Collieribacteriota</taxon>
    </lineage>
</organism>
<dbReference type="NCBIfam" id="TIGR00078">
    <property type="entry name" value="nadC"/>
    <property type="match status" value="1"/>
</dbReference>
<dbReference type="GO" id="GO:0004514">
    <property type="term" value="F:nicotinate-nucleotide diphosphorylase (carboxylating) activity"/>
    <property type="evidence" value="ECO:0007669"/>
    <property type="project" value="UniProtKB-EC"/>
</dbReference>
<comment type="similarity">
    <text evidence="3 12">Belongs to the NadC/ModD family.</text>
</comment>
<dbReference type="GO" id="GO:0009435">
    <property type="term" value="P:NAD+ biosynthetic process"/>
    <property type="evidence" value="ECO:0007669"/>
    <property type="project" value="UniProtKB-UniPathway"/>
</dbReference>
<comment type="catalytic activity">
    <reaction evidence="10">
        <text>nicotinate beta-D-ribonucleotide + CO2 + diphosphate = quinolinate + 5-phospho-alpha-D-ribose 1-diphosphate + 2 H(+)</text>
        <dbReference type="Rhea" id="RHEA:12733"/>
        <dbReference type="ChEBI" id="CHEBI:15378"/>
        <dbReference type="ChEBI" id="CHEBI:16526"/>
        <dbReference type="ChEBI" id="CHEBI:29959"/>
        <dbReference type="ChEBI" id="CHEBI:33019"/>
        <dbReference type="ChEBI" id="CHEBI:57502"/>
        <dbReference type="ChEBI" id="CHEBI:58017"/>
        <dbReference type="EC" id="2.4.2.19"/>
    </reaction>
</comment>
<keyword evidence="6" id="KW-0662">Pyridine nucleotide biosynthesis</keyword>
<gene>
    <name evidence="15" type="ORF">UX47_C0006G0095</name>
</gene>
<dbReference type="Pfam" id="PF02749">
    <property type="entry name" value="QRPTase_N"/>
    <property type="match status" value="1"/>
</dbReference>
<evidence type="ECO:0000256" key="7">
    <source>
        <dbReference type="ARBA" id="ARBA00022676"/>
    </source>
</evidence>
<evidence type="ECO:0000256" key="4">
    <source>
        <dbReference type="ARBA" id="ARBA00011218"/>
    </source>
</evidence>
<dbReference type="Gene3D" id="3.90.1170.20">
    <property type="entry name" value="Quinolinate phosphoribosyl transferase, N-terminal domain"/>
    <property type="match status" value="1"/>
</dbReference>
<protein>
    <recommendedName>
        <fullName evidence="11">Probable nicotinate-nucleotide pyrophosphorylase [carboxylating]</fullName>
        <ecNumber evidence="5">2.4.2.19</ecNumber>
    </recommendedName>
    <alternativeName>
        <fullName evidence="9">Quinolinate phosphoribosyltransferase [decarboxylating]</fullName>
    </alternativeName>
</protein>
<keyword evidence="7 12" id="KW-0328">Glycosyltransferase</keyword>
<comment type="caution">
    <text evidence="15">The sequence shown here is derived from an EMBL/GenBank/DDBJ whole genome shotgun (WGS) entry which is preliminary data.</text>
</comment>
<dbReference type="FunFam" id="3.20.20.70:FF:000030">
    <property type="entry name" value="Nicotinate-nucleotide pyrophosphorylase, carboxylating"/>
    <property type="match status" value="1"/>
</dbReference>
<comment type="function">
    <text evidence="1">Involved in the catabolism of quinolinic acid (QA).</text>
</comment>
<accession>A0A0G1PJZ9</accession>
<dbReference type="InterPro" id="IPR036068">
    <property type="entry name" value="Nicotinate_pribotase-like_C"/>
</dbReference>
<sequence>MGLRKRIYDALHLDQGPLGDVTSLALIEKERLATAEFVVKADGGIVSGIEVVKVVFELVDPKIEFSPLLKDGDSVKKDDVFATVTGPARSVLAGERIALEFLRRMSGIATKTQQFVTAVEGTGATILDTRKVLPGYGELDKQAVRNGGGSNHRTNLSEMGLIKNNHIDVLEGDIAKAIQLFRAAYPNVPLEVEVRNEAELITALVNTPDRILLDNMDNEYTGMAVGIRDEFTNIHGTKIPLEASGNMTLDRVRSVAETGVEYISVGSLTHSVEAFDISLHISFNK</sequence>
<comment type="pathway">
    <text evidence="2">Cofactor biosynthesis; NAD(+) biosynthesis; nicotinate D-ribonucleotide from quinolinate: step 1/1.</text>
</comment>
<dbReference type="Gene3D" id="3.20.20.70">
    <property type="entry name" value="Aldolase class I"/>
    <property type="match status" value="1"/>
</dbReference>
<evidence type="ECO:0000256" key="11">
    <source>
        <dbReference type="ARBA" id="ARBA00069173"/>
    </source>
</evidence>
<dbReference type="PATRIC" id="fig|1618381.3.peg.704"/>
<dbReference type="GO" id="GO:0034213">
    <property type="term" value="P:quinolinate catabolic process"/>
    <property type="evidence" value="ECO:0007669"/>
    <property type="project" value="TreeGrafter"/>
</dbReference>
<dbReference type="PIRSF" id="PIRSF006250">
    <property type="entry name" value="NadC_ModD"/>
    <property type="match status" value="1"/>
</dbReference>
<dbReference type="Pfam" id="PF01729">
    <property type="entry name" value="QRPTase_C"/>
    <property type="match status" value="1"/>
</dbReference>
<name>A0A0G1PJZ9_9BACT</name>
<comment type="subunit">
    <text evidence="4">Hexamer formed by 3 homodimers.</text>
</comment>
<evidence type="ECO:0000256" key="1">
    <source>
        <dbReference type="ARBA" id="ARBA00003237"/>
    </source>
</evidence>
<dbReference type="PANTHER" id="PTHR32179:SF3">
    <property type="entry name" value="NICOTINATE-NUCLEOTIDE PYROPHOSPHORYLASE [CARBOXYLATING]"/>
    <property type="match status" value="1"/>
</dbReference>
<dbReference type="InterPro" id="IPR037128">
    <property type="entry name" value="Quinolinate_PRibosylTase_N_sf"/>
</dbReference>
<dbReference type="InterPro" id="IPR002638">
    <property type="entry name" value="Quinolinate_PRibosylTrfase_C"/>
</dbReference>
<dbReference type="PANTHER" id="PTHR32179">
    <property type="entry name" value="NICOTINATE-NUCLEOTIDE PYROPHOSPHORYLASE [CARBOXYLATING]"/>
    <property type="match status" value="1"/>
</dbReference>
<feature type="domain" description="Quinolinate phosphoribosyl transferase N-terminal" evidence="14">
    <location>
        <begin position="20"/>
        <end position="106"/>
    </location>
</feature>
<dbReference type="FunFam" id="3.90.1170.20:FF:000001">
    <property type="entry name" value="Nicotinate-nucleotide diphosphorylase (Carboxylating)"/>
    <property type="match status" value="1"/>
</dbReference>
<evidence type="ECO:0000259" key="14">
    <source>
        <dbReference type="Pfam" id="PF02749"/>
    </source>
</evidence>
<evidence type="ECO:0000256" key="3">
    <source>
        <dbReference type="ARBA" id="ARBA00009400"/>
    </source>
</evidence>
<keyword evidence="8 12" id="KW-0808">Transferase</keyword>
<evidence type="ECO:0000256" key="9">
    <source>
        <dbReference type="ARBA" id="ARBA00033102"/>
    </source>
</evidence>
<dbReference type="SUPFAM" id="SSF54675">
    <property type="entry name" value="Nicotinate/Quinolinate PRTase N-terminal domain-like"/>
    <property type="match status" value="1"/>
</dbReference>
<reference evidence="15 16" key="1">
    <citation type="journal article" date="2015" name="Nature">
        <title>rRNA introns, odd ribosomes, and small enigmatic genomes across a large radiation of phyla.</title>
        <authorList>
            <person name="Brown C.T."/>
            <person name="Hug L.A."/>
            <person name="Thomas B.C."/>
            <person name="Sharon I."/>
            <person name="Castelle C.J."/>
            <person name="Singh A."/>
            <person name="Wilkins M.J."/>
            <person name="Williams K.H."/>
            <person name="Banfield J.F."/>
        </authorList>
    </citation>
    <scope>NUCLEOTIDE SEQUENCE [LARGE SCALE GENOMIC DNA]</scope>
</reference>
<dbReference type="InterPro" id="IPR027277">
    <property type="entry name" value="NadC/ModD"/>
</dbReference>
<dbReference type="SUPFAM" id="SSF51690">
    <property type="entry name" value="Nicotinate/Quinolinate PRTase C-terminal domain-like"/>
    <property type="match status" value="1"/>
</dbReference>
<dbReference type="AlphaFoldDB" id="A0A0G1PJZ9"/>
<dbReference type="InterPro" id="IPR022412">
    <property type="entry name" value="Quinolinate_PRibosylTrfase_N"/>
</dbReference>
<dbReference type="Proteomes" id="UP000034794">
    <property type="component" value="Unassembled WGS sequence"/>
</dbReference>
<dbReference type="InterPro" id="IPR013785">
    <property type="entry name" value="Aldolase_TIM"/>
</dbReference>
<dbReference type="EC" id="2.4.2.19" evidence="5"/>
<evidence type="ECO:0000256" key="2">
    <source>
        <dbReference type="ARBA" id="ARBA00004893"/>
    </source>
</evidence>
<evidence type="ECO:0000259" key="13">
    <source>
        <dbReference type="Pfam" id="PF01729"/>
    </source>
</evidence>